<evidence type="ECO:0000313" key="2">
    <source>
        <dbReference type="EMBL" id="RHN77674.1"/>
    </source>
</evidence>
<dbReference type="PANTHER" id="PTHR42881">
    <property type="entry name" value="PROLYL ENDOPEPTIDASE"/>
    <property type="match status" value="1"/>
</dbReference>
<dbReference type="SUPFAM" id="SSF53474">
    <property type="entry name" value="alpha/beta-Hydrolases"/>
    <property type="match status" value="1"/>
</dbReference>
<dbReference type="InterPro" id="IPR051167">
    <property type="entry name" value="Prolyl_oligopep/macrocyclase"/>
</dbReference>
<dbReference type="Gene3D" id="3.40.50.1820">
    <property type="entry name" value="alpha/beta hydrolase"/>
    <property type="match status" value="1"/>
</dbReference>
<reference evidence="2" key="1">
    <citation type="journal article" date="2018" name="Nat. Plants">
        <title>Whole-genome landscape of Medicago truncatula symbiotic genes.</title>
        <authorList>
            <person name="Pecrix Y."/>
            <person name="Gamas P."/>
            <person name="Carrere S."/>
        </authorList>
    </citation>
    <scope>NUCLEOTIDE SEQUENCE</scope>
    <source>
        <tissue evidence="2">Leaves</tissue>
    </source>
</reference>
<accession>A0A396JKF9</accession>
<proteinExistence type="predicted"/>
<dbReference type="InterPro" id="IPR001375">
    <property type="entry name" value="Peptidase_S9_cat"/>
</dbReference>
<dbReference type="InterPro" id="IPR029058">
    <property type="entry name" value="AB_hydrolase_fold"/>
</dbReference>
<keyword evidence="2" id="KW-0378">Hydrolase</keyword>
<comment type="caution">
    <text evidence="2">The sequence shown here is derived from an EMBL/GenBank/DDBJ whole genome shotgun (WGS) entry which is preliminary data.</text>
</comment>
<dbReference type="EC" id="3.4.21.26" evidence="2"/>
<dbReference type="Proteomes" id="UP000265566">
    <property type="component" value="Chromosome 1"/>
</dbReference>
<dbReference type="AlphaFoldDB" id="A0A396JKF9"/>
<dbReference type="EMBL" id="PSQE01000001">
    <property type="protein sequence ID" value="RHN77674.1"/>
    <property type="molecule type" value="Genomic_DNA"/>
</dbReference>
<dbReference type="Gramene" id="rna1152">
    <property type="protein sequence ID" value="RHN77674.1"/>
    <property type="gene ID" value="gene1152"/>
</dbReference>
<evidence type="ECO:0000259" key="1">
    <source>
        <dbReference type="Pfam" id="PF00326"/>
    </source>
</evidence>
<dbReference type="PANTHER" id="PTHR42881:SF14">
    <property type="entry name" value="PROLYL ENDOPEPTIDASE"/>
    <property type="match status" value="1"/>
</dbReference>
<dbReference type="Pfam" id="PF00326">
    <property type="entry name" value="Peptidase_S9"/>
    <property type="match status" value="1"/>
</dbReference>
<name>A0A396JKF9_MEDTR</name>
<dbReference type="GO" id="GO:0004252">
    <property type="term" value="F:serine-type endopeptidase activity"/>
    <property type="evidence" value="ECO:0007669"/>
    <property type="project" value="UniProtKB-EC"/>
</dbReference>
<dbReference type="GO" id="GO:0006508">
    <property type="term" value="P:proteolysis"/>
    <property type="evidence" value="ECO:0007669"/>
    <property type="project" value="InterPro"/>
</dbReference>
<protein>
    <submittedName>
        <fullName evidence="2">Putative prolyl oligopeptidase</fullName>
        <ecNumber evidence="2">3.4.21.26</ecNumber>
    </submittedName>
</protein>
<feature type="domain" description="Peptidase S9 prolyl oligopeptidase catalytic" evidence="1">
    <location>
        <begin position="4"/>
        <end position="125"/>
    </location>
</feature>
<organism evidence="2">
    <name type="scientific">Medicago truncatula</name>
    <name type="common">Barrel medic</name>
    <name type="synonym">Medicago tribuloides</name>
    <dbReference type="NCBI Taxonomy" id="3880"/>
    <lineage>
        <taxon>Eukaryota</taxon>
        <taxon>Viridiplantae</taxon>
        <taxon>Streptophyta</taxon>
        <taxon>Embryophyta</taxon>
        <taxon>Tracheophyta</taxon>
        <taxon>Spermatophyta</taxon>
        <taxon>Magnoliopsida</taxon>
        <taxon>eudicotyledons</taxon>
        <taxon>Gunneridae</taxon>
        <taxon>Pentapetalae</taxon>
        <taxon>rosids</taxon>
        <taxon>fabids</taxon>
        <taxon>Fabales</taxon>
        <taxon>Fabaceae</taxon>
        <taxon>Papilionoideae</taxon>
        <taxon>50 kb inversion clade</taxon>
        <taxon>NPAAA clade</taxon>
        <taxon>Hologalegina</taxon>
        <taxon>IRL clade</taxon>
        <taxon>Trifolieae</taxon>
        <taxon>Medicago</taxon>
    </lineage>
</organism>
<sequence length="130" mass="15033">MCHAWTSEFGSPDKEEEFHWLIKYSPLHNVWRPWEQHPDKSIQYPPTMLLIADHDDRVVPLHSLKLLAVNQTMQYVLVTSLDKSPQTNPIIARIECKAGHGAGRPTQKIIDEAADTYTFMAKMLEAHWIE</sequence>
<gene>
    <name evidence="2" type="ORF">MtrunA17_Chr1g0157301</name>
</gene>